<feature type="domain" description="Inositolphosphotransferase Aur1/Ipt1" evidence="6">
    <location>
        <begin position="115"/>
        <end position="288"/>
    </location>
</feature>
<evidence type="ECO:0000256" key="4">
    <source>
        <dbReference type="ARBA" id="ARBA00023136"/>
    </source>
</evidence>
<evidence type="ECO:0000259" key="6">
    <source>
        <dbReference type="Pfam" id="PF14378"/>
    </source>
</evidence>
<evidence type="ECO:0000313" key="7">
    <source>
        <dbReference type="EMBL" id="SBV96725.1"/>
    </source>
</evidence>
<feature type="transmembrane region" description="Helical" evidence="5">
    <location>
        <begin position="152"/>
        <end position="173"/>
    </location>
</feature>
<gene>
    <name evidence="7" type="ORF">KL86DYS1_11720</name>
</gene>
<dbReference type="GO" id="GO:0016020">
    <property type="term" value="C:membrane"/>
    <property type="evidence" value="ECO:0007669"/>
    <property type="project" value="UniProtKB-SubCell"/>
</dbReference>
<comment type="subcellular location">
    <subcellularLocation>
        <location evidence="1">Membrane</location>
        <topology evidence="1">Multi-pass membrane protein</topology>
    </subcellularLocation>
</comment>
<feature type="transmembrane region" description="Helical" evidence="5">
    <location>
        <begin position="57"/>
        <end position="74"/>
    </location>
</feature>
<dbReference type="RefSeq" id="WP_296939952.1">
    <property type="nucleotide sequence ID" value="NZ_LT599032.1"/>
</dbReference>
<dbReference type="Pfam" id="PF14378">
    <property type="entry name" value="PAP2_3"/>
    <property type="match status" value="1"/>
</dbReference>
<feature type="transmembrane region" description="Helical" evidence="5">
    <location>
        <begin position="123"/>
        <end position="145"/>
    </location>
</feature>
<evidence type="ECO:0000256" key="5">
    <source>
        <dbReference type="SAM" id="Phobius"/>
    </source>
</evidence>
<keyword evidence="4 5" id="KW-0472">Membrane</keyword>
<evidence type="ECO:0000256" key="3">
    <source>
        <dbReference type="ARBA" id="ARBA00022989"/>
    </source>
</evidence>
<feature type="transmembrane region" description="Helical" evidence="5">
    <location>
        <begin position="272"/>
        <end position="293"/>
    </location>
</feature>
<sequence length="311" mass="35321">MKLQISLPTLRESVIVVGITILFSILTSIFVGLRPEHFLLIALFLLLFFVNTKTRKLAVGLLPFLIFGISYDWMRVYPNYLVNPIDVEGLYNLEKALFGITVDGAVLIPCEYFNLHTTAIADFLAGIFYLGWVPVPVAFGLYLYFKKDRDMFLRFAMVFLFVNLLGFACYYVHPAAPPWYAMNYGFEPILNTPGNMAGLVRFDELIGFPLFNSIYGRNANVFAAVPSLHSAYLVVVLFYAVKKKCNWGILSVVTIFLVGIWFTAVYTSHHYIIDVLLGILCAVVGIALFEFVLMKLNGFKSFYSKYLNYIK</sequence>
<feature type="transmembrane region" description="Helical" evidence="5">
    <location>
        <begin position="219"/>
        <end position="240"/>
    </location>
</feature>
<feature type="transmembrane region" description="Helical" evidence="5">
    <location>
        <begin position="247"/>
        <end position="266"/>
    </location>
</feature>
<dbReference type="AlphaFoldDB" id="A0A212JBU7"/>
<feature type="transmembrane region" description="Helical" evidence="5">
    <location>
        <begin position="12"/>
        <end position="31"/>
    </location>
</feature>
<keyword evidence="3 5" id="KW-1133">Transmembrane helix</keyword>
<dbReference type="PANTHER" id="PTHR31310:SF7">
    <property type="entry name" value="PA-PHOSPHATASE RELATED-FAMILY PROTEIN DDB_G0268928"/>
    <property type="match status" value="1"/>
</dbReference>
<evidence type="ECO:0000256" key="2">
    <source>
        <dbReference type="ARBA" id="ARBA00022692"/>
    </source>
</evidence>
<dbReference type="EMBL" id="FLUM01000001">
    <property type="protein sequence ID" value="SBV96725.1"/>
    <property type="molecule type" value="Genomic_DNA"/>
</dbReference>
<dbReference type="InterPro" id="IPR052185">
    <property type="entry name" value="IPC_Synthase-Related"/>
</dbReference>
<evidence type="ECO:0000256" key="1">
    <source>
        <dbReference type="ARBA" id="ARBA00004141"/>
    </source>
</evidence>
<protein>
    <recommendedName>
        <fullName evidence="6">Inositolphosphotransferase Aur1/Ipt1 domain-containing protein</fullName>
    </recommendedName>
</protein>
<organism evidence="7">
    <name type="scientific">uncultured Dysgonomonas sp</name>
    <dbReference type="NCBI Taxonomy" id="206096"/>
    <lineage>
        <taxon>Bacteria</taxon>
        <taxon>Pseudomonadati</taxon>
        <taxon>Bacteroidota</taxon>
        <taxon>Bacteroidia</taxon>
        <taxon>Bacteroidales</taxon>
        <taxon>Dysgonomonadaceae</taxon>
        <taxon>Dysgonomonas</taxon>
        <taxon>environmental samples</taxon>
    </lineage>
</organism>
<accession>A0A212JBU7</accession>
<keyword evidence="2 5" id="KW-0812">Transmembrane</keyword>
<dbReference type="PANTHER" id="PTHR31310">
    <property type="match status" value="1"/>
</dbReference>
<name>A0A212JBU7_9BACT</name>
<proteinExistence type="predicted"/>
<dbReference type="InterPro" id="IPR026841">
    <property type="entry name" value="Aur1/Ipt1"/>
</dbReference>
<dbReference type="CDD" id="cd03386">
    <property type="entry name" value="PAP2_Aur1_like"/>
    <property type="match status" value="1"/>
</dbReference>
<feature type="transmembrane region" description="Helical" evidence="5">
    <location>
        <begin position="37"/>
        <end position="52"/>
    </location>
</feature>
<reference evidence="7" key="1">
    <citation type="submission" date="2016-04" db="EMBL/GenBank/DDBJ databases">
        <authorList>
            <person name="Evans L.H."/>
            <person name="Alamgir A."/>
            <person name="Owens N."/>
            <person name="Weber N.D."/>
            <person name="Virtaneva K."/>
            <person name="Barbian K."/>
            <person name="Babar A."/>
            <person name="Rosenke K."/>
        </authorList>
    </citation>
    <scope>NUCLEOTIDE SEQUENCE</scope>
    <source>
        <strain evidence="7">86-1</strain>
    </source>
</reference>